<reference evidence="1" key="2">
    <citation type="journal article" date="2015" name="Fish Shellfish Immunol.">
        <title>Early steps in the European eel (Anguilla anguilla)-Vibrio vulnificus interaction in the gills: Role of the RtxA13 toxin.</title>
        <authorList>
            <person name="Callol A."/>
            <person name="Pajuelo D."/>
            <person name="Ebbesson L."/>
            <person name="Teles M."/>
            <person name="MacKenzie S."/>
            <person name="Amaro C."/>
        </authorList>
    </citation>
    <scope>NUCLEOTIDE SEQUENCE</scope>
</reference>
<accession>A0A0E9RUP6</accession>
<sequence length="13" mass="1548">MCQVLAKDQKKKK</sequence>
<evidence type="ECO:0000313" key="1">
    <source>
        <dbReference type="EMBL" id="JAH32824.1"/>
    </source>
</evidence>
<organism evidence="1">
    <name type="scientific">Anguilla anguilla</name>
    <name type="common">European freshwater eel</name>
    <name type="synonym">Muraena anguilla</name>
    <dbReference type="NCBI Taxonomy" id="7936"/>
    <lineage>
        <taxon>Eukaryota</taxon>
        <taxon>Metazoa</taxon>
        <taxon>Chordata</taxon>
        <taxon>Craniata</taxon>
        <taxon>Vertebrata</taxon>
        <taxon>Euteleostomi</taxon>
        <taxon>Actinopterygii</taxon>
        <taxon>Neopterygii</taxon>
        <taxon>Teleostei</taxon>
        <taxon>Anguilliformes</taxon>
        <taxon>Anguillidae</taxon>
        <taxon>Anguilla</taxon>
    </lineage>
</organism>
<dbReference type="EMBL" id="GBXM01075753">
    <property type="protein sequence ID" value="JAH32824.1"/>
    <property type="molecule type" value="Transcribed_RNA"/>
</dbReference>
<name>A0A0E9RUP6_ANGAN</name>
<reference evidence="1" key="1">
    <citation type="submission" date="2014-11" db="EMBL/GenBank/DDBJ databases">
        <authorList>
            <person name="Amaro Gonzalez C."/>
        </authorList>
    </citation>
    <scope>NUCLEOTIDE SEQUENCE</scope>
</reference>
<proteinExistence type="predicted"/>
<protein>
    <submittedName>
        <fullName evidence="1">Uncharacterized protein</fullName>
    </submittedName>
</protein>